<dbReference type="SUPFAM" id="SSF46785">
    <property type="entry name" value="Winged helix' DNA-binding domain"/>
    <property type="match status" value="1"/>
</dbReference>
<dbReference type="Pfam" id="PF12802">
    <property type="entry name" value="MarR_2"/>
    <property type="match status" value="1"/>
</dbReference>
<dbReference type="EMBL" id="BAAAQD010000030">
    <property type="protein sequence ID" value="GAA1561201.1"/>
    <property type="molecule type" value="Genomic_DNA"/>
</dbReference>
<dbReference type="InterPro" id="IPR039422">
    <property type="entry name" value="MarR/SlyA-like"/>
</dbReference>
<organism evidence="2 3">
    <name type="scientific">Dactylosporangium maewongense</name>
    <dbReference type="NCBI Taxonomy" id="634393"/>
    <lineage>
        <taxon>Bacteria</taxon>
        <taxon>Bacillati</taxon>
        <taxon>Actinomycetota</taxon>
        <taxon>Actinomycetes</taxon>
        <taxon>Micromonosporales</taxon>
        <taxon>Micromonosporaceae</taxon>
        <taxon>Dactylosporangium</taxon>
    </lineage>
</organism>
<protein>
    <recommendedName>
        <fullName evidence="1">HTH marR-type domain-containing protein</fullName>
    </recommendedName>
</protein>
<proteinExistence type="predicted"/>
<dbReference type="PANTHER" id="PTHR33164:SF104">
    <property type="entry name" value="TRANSCRIPTIONAL REGULATORY PROTEIN"/>
    <property type="match status" value="1"/>
</dbReference>
<dbReference type="PROSITE" id="PS50995">
    <property type="entry name" value="HTH_MARR_2"/>
    <property type="match status" value="1"/>
</dbReference>
<feature type="domain" description="HTH marR-type" evidence="1">
    <location>
        <begin position="25"/>
        <end position="164"/>
    </location>
</feature>
<evidence type="ECO:0000313" key="2">
    <source>
        <dbReference type="EMBL" id="GAA1561201.1"/>
    </source>
</evidence>
<dbReference type="InterPro" id="IPR036388">
    <property type="entry name" value="WH-like_DNA-bd_sf"/>
</dbReference>
<reference evidence="2 3" key="1">
    <citation type="journal article" date="2019" name="Int. J. Syst. Evol. Microbiol.">
        <title>The Global Catalogue of Microorganisms (GCM) 10K type strain sequencing project: providing services to taxonomists for standard genome sequencing and annotation.</title>
        <authorList>
            <consortium name="The Broad Institute Genomics Platform"/>
            <consortium name="The Broad Institute Genome Sequencing Center for Infectious Disease"/>
            <person name="Wu L."/>
            <person name="Ma J."/>
        </authorList>
    </citation>
    <scope>NUCLEOTIDE SEQUENCE [LARGE SCALE GENOMIC DNA]</scope>
    <source>
        <strain evidence="2 3">JCM 15933</strain>
    </source>
</reference>
<dbReference type="Proteomes" id="UP001501470">
    <property type="component" value="Unassembled WGS sequence"/>
</dbReference>
<dbReference type="Gene3D" id="1.10.10.10">
    <property type="entry name" value="Winged helix-like DNA-binding domain superfamily/Winged helix DNA-binding domain"/>
    <property type="match status" value="1"/>
</dbReference>
<dbReference type="InterPro" id="IPR000835">
    <property type="entry name" value="HTH_MarR-typ"/>
</dbReference>
<sequence>MVRRDRVDDVVDEWRVQLPDTVGPAMELGKRIHRLAGRLQEVVRAETAAVGLTPAEFDVLSALRRVGAPYALKPSDLAGSLLLTSGGISNVLRRLQQDGVIERAADAADARVAWVRLTPKGVTVAERVVRAVTRAQARLFAPVPDELLLTAAGHLRELLVELGDEAAEAAEAVSEGA</sequence>
<comment type="caution">
    <text evidence="2">The sequence shown here is derived from an EMBL/GenBank/DDBJ whole genome shotgun (WGS) entry which is preliminary data.</text>
</comment>
<dbReference type="InterPro" id="IPR036390">
    <property type="entry name" value="WH_DNA-bd_sf"/>
</dbReference>
<gene>
    <name evidence="2" type="ORF">GCM10009827_098210</name>
</gene>
<accession>A0ABN2CMH2</accession>
<name>A0ABN2CMH2_9ACTN</name>
<evidence type="ECO:0000313" key="3">
    <source>
        <dbReference type="Proteomes" id="UP001501470"/>
    </source>
</evidence>
<dbReference type="SMART" id="SM00347">
    <property type="entry name" value="HTH_MARR"/>
    <property type="match status" value="1"/>
</dbReference>
<keyword evidence="3" id="KW-1185">Reference proteome</keyword>
<evidence type="ECO:0000259" key="1">
    <source>
        <dbReference type="PROSITE" id="PS50995"/>
    </source>
</evidence>
<dbReference type="PANTHER" id="PTHR33164">
    <property type="entry name" value="TRANSCRIPTIONAL REGULATOR, MARR FAMILY"/>
    <property type="match status" value="1"/>
</dbReference>